<dbReference type="RefSeq" id="WP_155095382.1">
    <property type="nucleotide sequence ID" value="NZ_WMIE01000004.1"/>
</dbReference>
<dbReference type="EMBL" id="WMIE01000004">
    <property type="protein sequence ID" value="MTH78030.1"/>
    <property type="molecule type" value="Genomic_DNA"/>
</dbReference>
<sequence>MMHQLAPITAVALTTFVALILIRSVWHKSQAFLETVGFAQGYGLVPDGWTPAIVRTLTVTEAAIVLALLVPPLHAAAGLMAAGLFAGYGLLMAVALSRGQTEIDCGCGGAPQRISGVTLARNAVLTALALGIATMPSGGLGPVAVLTGIAAGLTFAGLQSVAEKLASHLPNIRRAS</sequence>
<keyword evidence="6 8" id="KW-1133">Transmembrane helix</keyword>
<evidence type="ECO:0000256" key="8">
    <source>
        <dbReference type="SAM" id="Phobius"/>
    </source>
</evidence>
<protein>
    <recommendedName>
        <fullName evidence="4">Methylamine utilization protein MauE</fullName>
    </recommendedName>
</protein>
<keyword evidence="11" id="KW-1185">Reference proteome</keyword>
<dbReference type="GO" id="GO:0030416">
    <property type="term" value="P:methylamine metabolic process"/>
    <property type="evidence" value="ECO:0007669"/>
    <property type="project" value="InterPro"/>
</dbReference>
<keyword evidence="7 8" id="KW-0472">Membrane</keyword>
<comment type="function">
    <text evidence="1">May be specifically involved in the processing, transport, and/or maturation of the MADH beta-subunit.</text>
</comment>
<proteinExistence type="predicted"/>
<evidence type="ECO:0000256" key="4">
    <source>
        <dbReference type="ARBA" id="ARBA00019078"/>
    </source>
</evidence>
<organism evidence="10 11">
    <name type="scientific">Paracoccus aestuariivivens</name>
    <dbReference type="NCBI Taxonomy" id="1820333"/>
    <lineage>
        <taxon>Bacteria</taxon>
        <taxon>Pseudomonadati</taxon>
        <taxon>Pseudomonadota</taxon>
        <taxon>Alphaproteobacteria</taxon>
        <taxon>Rhodobacterales</taxon>
        <taxon>Paracoccaceae</taxon>
        <taxon>Paracoccus</taxon>
    </lineage>
</organism>
<evidence type="ECO:0000256" key="3">
    <source>
        <dbReference type="ARBA" id="ARBA00004856"/>
    </source>
</evidence>
<feature type="domain" description="Methylamine utilisation protein MauE" evidence="9">
    <location>
        <begin position="9"/>
        <end position="132"/>
    </location>
</feature>
<evidence type="ECO:0000259" key="9">
    <source>
        <dbReference type="Pfam" id="PF07291"/>
    </source>
</evidence>
<dbReference type="Proteomes" id="UP000478183">
    <property type="component" value="Unassembled WGS sequence"/>
</dbReference>
<comment type="caution">
    <text evidence="10">The sequence shown here is derived from an EMBL/GenBank/DDBJ whole genome shotgun (WGS) entry which is preliminary data.</text>
</comment>
<reference evidence="10 11" key="1">
    <citation type="submission" date="2019-11" db="EMBL/GenBank/DDBJ databases">
        <authorList>
            <person name="Dong K."/>
        </authorList>
    </citation>
    <scope>NUCLEOTIDE SEQUENCE [LARGE SCALE GENOMIC DNA]</scope>
    <source>
        <strain evidence="10 11">NBRC 111993</strain>
    </source>
</reference>
<evidence type="ECO:0000256" key="6">
    <source>
        <dbReference type="ARBA" id="ARBA00022989"/>
    </source>
</evidence>
<feature type="transmembrane region" description="Helical" evidence="8">
    <location>
        <begin position="63"/>
        <end position="91"/>
    </location>
</feature>
<comment type="subcellular location">
    <subcellularLocation>
        <location evidence="2">Membrane</location>
        <topology evidence="2">Multi-pass membrane protein</topology>
    </subcellularLocation>
</comment>
<keyword evidence="5 8" id="KW-0812">Transmembrane</keyword>
<dbReference type="GO" id="GO:0016020">
    <property type="term" value="C:membrane"/>
    <property type="evidence" value="ECO:0007669"/>
    <property type="project" value="UniProtKB-SubCell"/>
</dbReference>
<dbReference type="UniPathway" id="UPA00895"/>
<evidence type="ECO:0000313" key="10">
    <source>
        <dbReference type="EMBL" id="MTH78030.1"/>
    </source>
</evidence>
<name>A0A6L6J7V6_9RHOB</name>
<evidence type="ECO:0000256" key="5">
    <source>
        <dbReference type="ARBA" id="ARBA00022692"/>
    </source>
</evidence>
<gene>
    <name evidence="10" type="ORF">GL286_09845</name>
</gene>
<comment type="pathway">
    <text evidence="3">One-carbon metabolism; methylamine degradation.</text>
</comment>
<dbReference type="Pfam" id="PF07291">
    <property type="entry name" value="MauE"/>
    <property type="match status" value="1"/>
</dbReference>
<dbReference type="AlphaFoldDB" id="A0A6L6J7V6"/>
<evidence type="ECO:0000256" key="2">
    <source>
        <dbReference type="ARBA" id="ARBA00004141"/>
    </source>
</evidence>
<dbReference type="OrthoDB" id="4462029at2"/>
<dbReference type="InterPro" id="IPR009908">
    <property type="entry name" value="Methylamine_util_MauE"/>
</dbReference>
<accession>A0A6L6J7V6</accession>
<evidence type="ECO:0000313" key="11">
    <source>
        <dbReference type="Proteomes" id="UP000478183"/>
    </source>
</evidence>
<evidence type="ECO:0000256" key="1">
    <source>
        <dbReference type="ARBA" id="ARBA00003475"/>
    </source>
</evidence>
<evidence type="ECO:0000256" key="7">
    <source>
        <dbReference type="ARBA" id="ARBA00023136"/>
    </source>
</evidence>